<comment type="caution">
    <text evidence="5">The sequence shown here is derived from an EMBL/GenBank/DDBJ whole genome shotgun (WGS) entry which is preliminary data.</text>
</comment>
<dbReference type="GeneID" id="26907360"/>
<reference evidence="5 6" key="1">
    <citation type="submission" date="2015-07" db="EMBL/GenBank/DDBJ databases">
        <title>High-quality genome of monoxenous trypanosomatid Leptomonas pyrrhocoris.</title>
        <authorList>
            <person name="Flegontov P."/>
            <person name="Butenko A."/>
            <person name="Firsov S."/>
            <person name="Vlcek C."/>
            <person name="Logacheva M.D."/>
            <person name="Field M."/>
            <person name="Filatov D."/>
            <person name="Flegontova O."/>
            <person name="Gerasimov E."/>
            <person name="Jackson A.P."/>
            <person name="Kelly S."/>
            <person name="Opperdoes F."/>
            <person name="O'Reilly A."/>
            <person name="Votypka J."/>
            <person name="Yurchenko V."/>
            <person name="Lukes J."/>
        </authorList>
    </citation>
    <scope>NUCLEOTIDE SEQUENCE [LARGE SCALE GENOMIC DNA]</scope>
    <source>
        <strain evidence="5">H10</strain>
    </source>
</reference>
<dbReference type="OrthoDB" id="365445at2759"/>
<dbReference type="Gene3D" id="3.40.50.300">
    <property type="entry name" value="P-loop containing nucleotide triphosphate hydrolases"/>
    <property type="match status" value="1"/>
</dbReference>
<dbReference type="GO" id="GO:0046872">
    <property type="term" value="F:metal ion binding"/>
    <property type="evidence" value="ECO:0007669"/>
    <property type="project" value="UniProtKB-KW"/>
</dbReference>
<feature type="binding site" evidence="4">
    <location>
        <position position="17"/>
    </location>
    <ligand>
        <name>Mg(2+)</name>
        <dbReference type="ChEBI" id="CHEBI:18420"/>
    </ligand>
</feature>
<evidence type="ECO:0000256" key="3">
    <source>
        <dbReference type="PIRSR" id="PIRSR606689-1"/>
    </source>
</evidence>
<evidence type="ECO:0000256" key="4">
    <source>
        <dbReference type="PIRSR" id="PIRSR606689-2"/>
    </source>
</evidence>
<sequence>MPQIVVYVLGAESSGKTDLVRQLEYLSKGKLLSVPTKCAPTMGQEVSALTVSASGGKRATMELRELGGSVVNTWESFIVSRKIKKTAAVKTKFFLLYVVDAAAPHQLPLASTVFRYLTEGSEATCAGWRALVVLQKCASADAMTQEEVKDYFADGKRREALCAVEADSWNGVGIGDVLQWLAEAAFHP</sequence>
<dbReference type="Proteomes" id="UP000037923">
    <property type="component" value="Unassembled WGS sequence"/>
</dbReference>
<evidence type="ECO:0000313" key="6">
    <source>
        <dbReference type="Proteomes" id="UP000037923"/>
    </source>
</evidence>
<dbReference type="AlphaFoldDB" id="A0A0M9FW12"/>
<dbReference type="PANTHER" id="PTHR46688:SF1">
    <property type="entry name" value="ADP-RIBOSYLATION FACTOR-LIKE PROTEIN 16"/>
    <property type="match status" value="1"/>
</dbReference>
<evidence type="ECO:0000256" key="1">
    <source>
        <dbReference type="ARBA" id="ARBA00022741"/>
    </source>
</evidence>
<dbReference type="RefSeq" id="XP_015655582.1">
    <property type="nucleotide sequence ID" value="XM_015805576.1"/>
</dbReference>
<protein>
    <recommendedName>
        <fullName evidence="7">ADP-ribosylation factor-like protein</fullName>
    </recommendedName>
</protein>
<keyword evidence="2 3" id="KW-0342">GTP-binding</keyword>
<dbReference type="InterPro" id="IPR027417">
    <property type="entry name" value="P-loop_NTPase"/>
</dbReference>
<dbReference type="OMA" id="NTWESFI"/>
<dbReference type="SUPFAM" id="SSF52540">
    <property type="entry name" value="P-loop containing nucleoside triphosphate hydrolases"/>
    <property type="match status" value="1"/>
</dbReference>
<dbReference type="EMBL" id="LGTL01000017">
    <property type="protein sequence ID" value="KPA77143.1"/>
    <property type="molecule type" value="Genomic_DNA"/>
</dbReference>
<accession>A0A0M9FW12</accession>
<keyword evidence="6" id="KW-1185">Reference proteome</keyword>
<dbReference type="GO" id="GO:0005525">
    <property type="term" value="F:GTP binding"/>
    <property type="evidence" value="ECO:0007669"/>
    <property type="project" value="UniProtKB-KW"/>
</dbReference>
<evidence type="ECO:0000256" key="2">
    <source>
        <dbReference type="ARBA" id="ARBA00023134"/>
    </source>
</evidence>
<evidence type="ECO:0008006" key="7">
    <source>
        <dbReference type="Google" id="ProtNLM"/>
    </source>
</evidence>
<dbReference type="PANTHER" id="PTHR46688">
    <property type="entry name" value="ADP-RIBOSYLATION FACTOR-LIKE PROTEIN 16"/>
    <property type="match status" value="1"/>
</dbReference>
<name>A0A0M9FW12_LEPPY</name>
<evidence type="ECO:0000313" key="5">
    <source>
        <dbReference type="EMBL" id="KPA77143.1"/>
    </source>
</evidence>
<feature type="binding site" evidence="3">
    <location>
        <begin position="10"/>
        <end position="17"/>
    </location>
    <ligand>
        <name>GTP</name>
        <dbReference type="ChEBI" id="CHEBI:37565"/>
    </ligand>
</feature>
<keyword evidence="1 3" id="KW-0547">Nucleotide-binding</keyword>
<keyword evidence="4" id="KW-0479">Metal-binding</keyword>
<organism evidence="5 6">
    <name type="scientific">Leptomonas pyrrhocoris</name>
    <name type="common">Firebug parasite</name>
    <dbReference type="NCBI Taxonomy" id="157538"/>
    <lineage>
        <taxon>Eukaryota</taxon>
        <taxon>Discoba</taxon>
        <taxon>Euglenozoa</taxon>
        <taxon>Kinetoplastea</taxon>
        <taxon>Metakinetoplastina</taxon>
        <taxon>Trypanosomatida</taxon>
        <taxon>Trypanosomatidae</taxon>
        <taxon>Leishmaniinae</taxon>
        <taxon>Leptomonas</taxon>
    </lineage>
</organism>
<dbReference type="GO" id="GO:0003924">
    <property type="term" value="F:GTPase activity"/>
    <property type="evidence" value="ECO:0007669"/>
    <property type="project" value="InterPro"/>
</dbReference>
<gene>
    <name evidence="5" type="ORF">ABB37_07074</name>
</gene>
<dbReference type="PROSITE" id="PS51417">
    <property type="entry name" value="ARF"/>
    <property type="match status" value="1"/>
</dbReference>
<dbReference type="InterPro" id="IPR006689">
    <property type="entry name" value="Small_GTPase_ARF/SAR"/>
</dbReference>
<dbReference type="Pfam" id="PF00025">
    <property type="entry name" value="Arf"/>
    <property type="match status" value="1"/>
</dbReference>
<feature type="binding site" evidence="4">
    <location>
        <position position="41"/>
    </location>
    <ligand>
        <name>Mg(2+)</name>
        <dbReference type="ChEBI" id="CHEBI:18420"/>
    </ligand>
</feature>
<proteinExistence type="predicted"/>
<dbReference type="VEuPathDB" id="TriTrypDB:LpyrH10_17_0060"/>
<feature type="binding site" evidence="3">
    <location>
        <position position="68"/>
    </location>
    <ligand>
        <name>GTP</name>
        <dbReference type="ChEBI" id="CHEBI:37565"/>
    </ligand>
</feature>
<keyword evidence="4" id="KW-0460">Magnesium</keyword>